<reference evidence="1 2" key="1">
    <citation type="submission" date="2018-06" db="EMBL/GenBank/DDBJ databases">
        <authorList>
            <consortium name="Pathogen Informatics"/>
            <person name="Doyle S."/>
        </authorList>
    </citation>
    <scope>NUCLEOTIDE SEQUENCE [LARGE SCALE GENOMIC DNA]</scope>
    <source>
        <strain evidence="1 2">NCTC10975</strain>
    </source>
</reference>
<sequence>MELLSDLPKSNQHFILVDGLYCDGIKMNKPKMRKAKLIKITTSGTVIKAPERVKTATGKVMATMTIQAESDKRSPYPLKIVAFDINALELMTYQKGNKVTATGRYEWFNGYQLTGAQIVAG</sequence>
<organism evidence="1 2">
    <name type="scientific">Proteus mirabilis</name>
    <dbReference type="NCBI Taxonomy" id="584"/>
    <lineage>
        <taxon>Bacteria</taxon>
        <taxon>Pseudomonadati</taxon>
        <taxon>Pseudomonadota</taxon>
        <taxon>Gammaproteobacteria</taxon>
        <taxon>Enterobacterales</taxon>
        <taxon>Morganellaceae</taxon>
        <taxon>Proteus</taxon>
    </lineage>
</organism>
<evidence type="ECO:0000313" key="2">
    <source>
        <dbReference type="Proteomes" id="UP000251485"/>
    </source>
</evidence>
<protein>
    <submittedName>
        <fullName evidence="1">Uncharacterized protein</fullName>
    </submittedName>
</protein>
<evidence type="ECO:0000313" key="1">
    <source>
        <dbReference type="EMBL" id="SPY93833.1"/>
    </source>
</evidence>
<dbReference type="Proteomes" id="UP000251485">
    <property type="component" value="Unassembled WGS sequence"/>
</dbReference>
<gene>
    <name evidence="1" type="ORF">NCTC10975_00158</name>
</gene>
<dbReference type="EMBL" id="UAUE01000001">
    <property type="protein sequence ID" value="SPY93833.1"/>
    <property type="molecule type" value="Genomic_DNA"/>
</dbReference>
<accession>A0A2X2BFZ1</accession>
<dbReference type="AlphaFoldDB" id="A0A2X2BFZ1"/>
<proteinExistence type="predicted"/>
<name>A0A2X2BFZ1_PROMI</name>